<dbReference type="InterPro" id="IPR005584">
    <property type="entry name" value="DNA_gyrase_inhibitor_YacG"/>
</dbReference>
<comment type="cofactor">
    <cofactor evidence="3">
        <name>Zn(2+)</name>
        <dbReference type="ChEBI" id="CHEBI:29105"/>
    </cofactor>
    <text evidence="3">Binds 1 zinc ion.</text>
</comment>
<dbReference type="GO" id="GO:0008657">
    <property type="term" value="F:DNA topoisomerase type II (double strand cut, ATP-hydrolyzing) inhibitor activity"/>
    <property type="evidence" value="ECO:0007669"/>
    <property type="project" value="UniProtKB-UniRule"/>
</dbReference>
<comment type="similarity">
    <text evidence="3">Belongs to the DNA gyrase inhibitor YacG family.</text>
</comment>
<evidence type="ECO:0000256" key="3">
    <source>
        <dbReference type="HAMAP-Rule" id="MF_00649"/>
    </source>
</evidence>
<dbReference type="Pfam" id="PF03884">
    <property type="entry name" value="YacG"/>
    <property type="match status" value="1"/>
</dbReference>
<feature type="binding site" evidence="3">
    <location>
        <position position="25"/>
    </location>
    <ligand>
        <name>Zn(2+)</name>
        <dbReference type="ChEBI" id="CHEBI:29105"/>
    </ligand>
</feature>
<dbReference type="EMBL" id="FLUO01000003">
    <property type="protein sequence ID" value="SBW12737.1"/>
    <property type="molecule type" value="Genomic_DNA"/>
</dbReference>
<sequence>MTEKTCPICGKPADPIHKPFCSRRCRLVDLNRWMTGAYTVPVVEDDDDENWETLHDGRDDA</sequence>
<dbReference type="InterPro" id="IPR013088">
    <property type="entry name" value="Znf_NHR/GATA"/>
</dbReference>
<comment type="subunit">
    <text evidence="3">Interacts with GyrB.</text>
</comment>
<dbReference type="NCBIfam" id="NF002362">
    <property type="entry name" value="PRK01343.1"/>
    <property type="match status" value="1"/>
</dbReference>
<name>A0A212KM40_9PROT</name>
<dbReference type="Gene3D" id="3.30.50.10">
    <property type="entry name" value="Erythroid Transcription Factor GATA-1, subunit A"/>
    <property type="match status" value="1"/>
</dbReference>
<protein>
    <recommendedName>
        <fullName evidence="3">DNA gyrase inhibitor YacG</fullName>
    </recommendedName>
</protein>
<dbReference type="PANTHER" id="PTHR36150">
    <property type="entry name" value="DNA GYRASE INHIBITOR YACG"/>
    <property type="match status" value="1"/>
</dbReference>
<feature type="binding site" evidence="3">
    <location>
        <position position="9"/>
    </location>
    <ligand>
        <name>Zn(2+)</name>
        <dbReference type="ChEBI" id="CHEBI:29105"/>
    </ligand>
</feature>
<organism evidence="4">
    <name type="scientific">uncultured Alphaproteobacteria bacterium</name>
    <dbReference type="NCBI Taxonomy" id="91750"/>
    <lineage>
        <taxon>Bacteria</taxon>
        <taxon>Pseudomonadati</taxon>
        <taxon>Pseudomonadota</taxon>
        <taxon>Alphaproteobacteria</taxon>
        <taxon>environmental samples</taxon>
    </lineage>
</organism>
<feature type="binding site" evidence="3">
    <location>
        <position position="21"/>
    </location>
    <ligand>
        <name>Zn(2+)</name>
        <dbReference type="ChEBI" id="CHEBI:29105"/>
    </ligand>
</feature>
<dbReference type="HAMAP" id="MF_00649">
    <property type="entry name" value="DNA_gyrase_inhibitor_YacG"/>
    <property type="match status" value="1"/>
</dbReference>
<gene>
    <name evidence="3" type="primary">yacG</name>
    <name evidence="4" type="ORF">KL86APRO_30228</name>
</gene>
<evidence type="ECO:0000256" key="2">
    <source>
        <dbReference type="ARBA" id="ARBA00022833"/>
    </source>
</evidence>
<accession>A0A212KM40</accession>
<dbReference type="PANTHER" id="PTHR36150:SF1">
    <property type="entry name" value="DNA GYRASE INHIBITOR YACG"/>
    <property type="match status" value="1"/>
</dbReference>
<comment type="function">
    <text evidence="3">Inhibits all the catalytic activities of DNA gyrase by preventing its interaction with DNA. Acts by binding directly to the C-terminal domain of GyrB, which probably disrupts DNA binding by the gyrase.</text>
</comment>
<evidence type="ECO:0000256" key="1">
    <source>
        <dbReference type="ARBA" id="ARBA00022723"/>
    </source>
</evidence>
<dbReference type="GO" id="GO:0008270">
    <property type="term" value="F:zinc ion binding"/>
    <property type="evidence" value="ECO:0007669"/>
    <property type="project" value="UniProtKB-UniRule"/>
</dbReference>
<dbReference type="SUPFAM" id="SSF57716">
    <property type="entry name" value="Glucocorticoid receptor-like (DNA-binding domain)"/>
    <property type="match status" value="1"/>
</dbReference>
<evidence type="ECO:0000313" key="4">
    <source>
        <dbReference type="EMBL" id="SBW12737.1"/>
    </source>
</evidence>
<dbReference type="GO" id="GO:0006355">
    <property type="term" value="P:regulation of DNA-templated transcription"/>
    <property type="evidence" value="ECO:0007669"/>
    <property type="project" value="InterPro"/>
</dbReference>
<feature type="binding site" evidence="3">
    <location>
        <position position="6"/>
    </location>
    <ligand>
        <name>Zn(2+)</name>
        <dbReference type="ChEBI" id="CHEBI:29105"/>
    </ligand>
</feature>
<keyword evidence="1 3" id="KW-0479">Metal-binding</keyword>
<keyword evidence="2 3" id="KW-0862">Zinc</keyword>
<proteinExistence type="inferred from homology"/>
<reference evidence="4" key="1">
    <citation type="submission" date="2016-04" db="EMBL/GenBank/DDBJ databases">
        <authorList>
            <person name="Evans L.H."/>
            <person name="Alamgir A."/>
            <person name="Owens N."/>
            <person name="Weber N.D."/>
            <person name="Virtaneva K."/>
            <person name="Barbian K."/>
            <person name="Babar A."/>
            <person name="Rosenke K."/>
        </authorList>
    </citation>
    <scope>NUCLEOTIDE SEQUENCE</scope>
    <source>
        <strain evidence="4">86</strain>
    </source>
</reference>
<dbReference type="AlphaFoldDB" id="A0A212KM40"/>